<dbReference type="Gene3D" id="3.90.190.10">
    <property type="entry name" value="Protein tyrosine phosphatase superfamily"/>
    <property type="match status" value="1"/>
</dbReference>
<name>A0A2B7YMY0_POLH7</name>
<evidence type="ECO:0000256" key="8">
    <source>
        <dbReference type="SAM" id="MobiDB-lite"/>
    </source>
</evidence>
<comment type="caution">
    <text evidence="10">The sequence shown here is derived from an EMBL/GenBank/DDBJ whole genome shotgun (WGS) entry which is preliminary data.</text>
</comment>
<dbReference type="PROSITE" id="PS50054">
    <property type="entry name" value="TYR_PHOSPHATASE_DUAL"/>
    <property type="match status" value="1"/>
</dbReference>
<evidence type="ECO:0000256" key="5">
    <source>
        <dbReference type="ARBA" id="ARBA00044949"/>
    </source>
</evidence>
<dbReference type="InterPro" id="IPR020422">
    <property type="entry name" value="TYR_PHOSPHATASE_DUAL_dom"/>
</dbReference>
<evidence type="ECO:0000256" key="4">
    <source>
        <dbReference type="ARBA" id="ARBA00022801"/>
    </source>
</evidence>
<dbReference type="InterPro" id="IPR016130">
    <property type="entry name" value="Tyr_Pase_AS"/>
</dbReference>
<protein>
    <recommendedName>
        <fullName evidence="2">diphosphoinositol-polyphosphate diphosphatase</fullName>
        <ecNumber evidence="2">3.6.1.52</ecNumber>
    </recommendedName>
</protein>
<dbReference type="GO" id="GO:0005737">
    <property type="term" value="C:cytoplasm"/>
    <property type="evidence" value="ECO:0007669"/>
    <property type="project" value="UniProtKB-SubCell"/>
</dbReference>
<dbReference type="AlphaFoldDB" id="A0A2B7YMY0"/>
<dbReference type="InterPro" id="IPR029021">
    <property type="entry name" value="Prot-tyrosine_phosphatase-like"/>
</dbReference>
<dbReference type="Pfam" id="PF03162">
    <property type="entry name" value="Y_phosphatase2"/>
    <property type="match status" value="1"/>
</dbReference>
<dbReference type="PANTHER" id="PTHR31126">
    <property type="entry name" value="TYROSINE-PROTEIN PHOSPHATASE"/>
    <property type="match status" value="1"/>
</dbReference>
<reference evidence="10 11" key="1">
    <citation type="submission" date="2017-10" db="EMBL/GenBank/DDBJ databases">
        <title>Comparative genomics in systemic dimorphic fungi from Ajellomycetaceae.</title>
        <authorList>
            <person name="Munoz J.F."/>
            <person name="Mcewen J.G."/>
            <person name="Clay O.K."/>
            <person name="Cuomo C.A."/>
        </authorList>
    </citation>
    <scope>NUCLEOTIDE SEQUENCE [LARGE SCALE GENOMIC DNA]</scope>
    <source>
        <strain evidence="10 11">UAMH7299</strain>
    </source>
</reference>
<evidence type="ECO:0000256" key="7">
    <source>
        <dbReference type="ARBA" id="ARBA00047927"/>
    </source>
</evidence>
<accession>A0A2B7YMY0</accession>
<dbReference type="FunFam" id="3.90.190.10:FF:000035">
    <property type="entry name" value="Tyrosine phosphatase, putative"/>
    <property type="match status" value="1"/>
</dbReference>
<dbReference type="EMBL" id="PDNA01000031">
    <property type="protein sequence ID" value="PGH22956.1"/>
    <property type="molecule type" value="Genomic_DNA"/>
</dbReference>
<comment type="catalytic activity">
    <reaction evidence="7">
        <text>1,5-bis(diphospho)-1D-myo-inositol 2,3,4,6-tetrakisphosphate + H2O = 1-diphospho-1D-myo-inositol 2,3,4,5,6-pentakisphosphate + phosphate + 2 H(+)</text>
        <dbReference type="Rhea" id="RHEA:79699"/>
        <dbReference type="ChEBI" id="CHEBI:15377"/>
        <dbReference type="ChEBI" id="CHEBI:15378"/>
        <dbReference type="ChEBI" id="CHEBI:43474"/>
        <dbReference type="ChEBI" id="CHEBI:74946"/>
        <dbReference type="ChEBI" id="CHEBI:77983"/>
        <dbReference type="EC" id="3.6.1.52"/>
    </reaction>
    <physiologicalReaction direction="left-to-right" evidence="7">
        <dbReference type="Rhea" id="RHEA:79700"/>
    </physiologicalReaction>
</comment>
<evidence type="ECO:0000256" key="1">
    <source>
        <dbReference type="ARBA" id="ARBA00004496"/>
    </source>
</evidence>
<evidence type="ECO:0000259" key="9">
    <source>
        <dbReference type="PROSITE" id="PS50054"/>
    </source>
</evidence>
<sequence length="261" mass="28875">MADYIVPHNPESNENTGKEGLEDGLLPSSFESGPSRPPTPHGEGYPTNFAEVVQGIYRSSFPLPVHLSSVAKLNLKTIVTLVDEEWSPEYRQFVKDNDITSYVIPILANKSPQISTPQSTVDRVLKILLNPSNHPLVVHCNKGRHRTGCIMACFRRIQGWSLPAAIAEYVKHATPKTRVLDRNFIENYDPTVLADVADKVGASKWLPTIVPVDYHAMSRAKVYGDVASADDDHLKHHPKAKSAPPEAFIGNLEGMHRVNTV</sequence>
<comment type="catalytic activity">
    <reaction evidence="6">
        <text>5-diphospho-1D-myo-inositol 1,2,3,4,6-pentakisphosphate + H2O = 1D-myo-inositol hexakisphosphate + phosphate + H(+)</text>
        <dbReference type="Rhea" id="RHEA:22384"/>
        <dbReference type="ChEBI" id="CHEBI:15377"/>
        <dbReference type="ChEBI" id="CHEBI:15378"/>
        <dbReference type="ChEBI" id="CHEBI:43474"/>
        <dbReference type="ChEBI" id="CHEBI:58130"/>
        <dbReference type="ChEBI" id="CHEBI:58628"/>
        <dbReference type="EC" id="3.6.1.52"/>
    </reaction>
    <physiologicalReaction direction="left-to-right" evidence="6">
        <dbReference type="Rhea" id="RHEA:22385"/>
    </physiologicalReaction>
</comment>
<dbReference type="EC" id="3.6.1.52" evidence="2"/>
<evidence type="ECO:0000256" key="3">
    <source>
        <dbReference type="ARBA" id="ARBA00022490"/>
    </source>
</evidence>
<dbReference type="STRING" id="1447883.A0A2B7YMY0"/>
<dbReference type="PANTHER" id="PTHR31126:SF48">
    <property type="entry name" value="INOSITOL PHOSPHATASE SIW14"/>
    <property type="match status" value="1"/>
</dbReference>
<evidence type="ECO:0000256" key="2">
    <source>
        <dbReference type="ARBA" id="ARBA00012527"/>
    </source>
</evidence>
<evidence type="ECO:0000256" key="6">
    <source>
        <dbReference type="ARBA" id="ARBA00047342"/>
    </source>
</evidence>
<keyword evidence="11" id="KW-1185">Reference proteome</keyword>
<comment type="subcellular location">
    <subcellularLocation>
        <location evidence="1">Cytoplasm</location>
    </subcellularLocation>
</comment>
<dbReference type="GO" id="GO:0016791">
    <property type="term" value="F:phosphatase activity"/>
    <property type="evidence" value="ECO:0007669"/>
    <property type="project" value="TreeGrafter"/>
</dbReference>
<dbReference type="SUPFAM" id="SSF52799">
    <property type="entry name" value="(Phosphotyrosine protein) phosphatases II"/>
    <property type="match status" value="1"/>
</dbReference>
<gene>
    <name evidence="10" type="ORF">AJ80_03005</name>
</gene>
<dbReference type="InterPro" id="IPR004861">
    <property type="entry name" value="Siw14-like"/>
</dbReference>
<keyword evidence="3" id="KW-0963">Cytoplasm</keyword>
<comment type="similarity">
    <text evidence="5">Belongs to the protein-tyrosine phosphatase family. Atypical dual-specificity phosphatase Siw14-like subfamily.</text>
</comment>
<keyword evidence="4" id="KW-0378">Hydrolase</keyword>
<dbReference type="PROSITE" id="PS00383">
    <property type="entry name" value="TYR_PHOSPHATASE_1"/>
    <property type="match status" value="1"/>
</dbReference>
<feature type="domain" description="Tyrosine-protein phosphatase" evidence="9">
    <location>
        <begin position="48"/>
        <end position="197"/>
    </location>
</feature>
<dbReference type="OrthoDB" id="6375174at2759"/>
<proteinExistence type="inferred from homology"/>
<feature type="region of interest" description="Disordered" evidence="8">
    <location>
        <begin position="1"/>
        <end position="44"/>
    </location>
</feature>
<evidence type="ECO:0000313" key="10">
    <source>
        <dbReference type="EMBL" id="PGH22956.1"/>
    </source>
</evidence>
<dbReference type="Proteomes" id="UP000224634">
    <property type="component" value="Unassembled WGS sequence"/>
</dbReference>
<dbReference type="GO" id="GO:0052840">
    <property type="term" value="F:inositol diphosphate tetrakisphosphate diphosphatase activity"/>
    <property type="evidence" value="ECO:0007669"/>
    <property type="project" value="TreeGrafter"/>
</dbReference>
<evidence type="ECO:0000313" key="11">
    <source>
        <dbReference type="Proteomes" id="UP000224634"/>
    </source>
</evidence>
<organism evidence="10 11">
    <name type="scientific">Polytolypa hystricis (strain UAMH7299)</name>
    <dbReference type="NCBI Taxonomy" id="1447883"/>
    <lineage>
        <taxon>Eukaryota</taxon>
        <taxon>Fungi</taxon>
        <taxon>Dikarya</taxon>
        <taxon>Ascomycota</taxon>
        <taxon>Pezizomycotina</taxon>
        <taxon>Eurotiomycetes</taxon>
        <taxon>Eurotiomycetidae</taxon>
        <taxon>Onygenales</taxon>
        <taxon>Onygenales incertae sedis</taxon>
        <taxon>Polytolypa</taxon>
    </lineage>
</organism>